<proteinExistence type="predicted"/>
<dbReference type="PANTHER" id="PTHR12746:SF2">
    <property type="entry name" value="60S RIBOSOMAL EXPORT PROTEIN NMD3"/>
    <property type="match status" value="1"/>
</dbReference>
<dbReference type="EnsemblMetazoa" id="CPIJ011887-RA">
    <property type="protein sequence ID" value="CPIJ011887-PA"/>
    <property type="gene ID" value="CPIJ011887"/>
</dbReference>
<dbReference type="GO" id="GO:0043023">
    <property type="term" value="F:ribosomal large subunit binding"/>
    <property type="evidence" value="ECO:0007669"/>
    <property type="project" value="InterPro"/>
</dbReference>
<dbReference type="GO" id="GO:0000055">
    <property type="term" value="P:ribosomal large subunit export from nucleus"/>
    <property type="evidence" value="ECO:0007669"/>
    <property type="project" value="TreeGrafter"/>
</dbReference>
<dbReference type="InterPro" id="IPR039768">
    <property type="entry name" value="Nmd3"/>
</dbReference>
<dbReference type="InParanoid" id="B0X0V6"/>
<gene>
    <name evidence="3" type="primary">6046010</name>
    <name evidence="2" type="ORF">CpipJ_CPIJ011887</name>
</gene>
<dbReference type="KEGG" id="cqu:CpipJ_CPIJ011887"/>
<dbReference type="eggNOG" id="KOG2613">
    <property type="taxonomic scope" value="Eukaryota"/>
</dbReference>
<dbReference type="eggNOG" id="KOG0652">
    <property type="taxonomic scope" value="Eukaryota"/>
</dbReference>
<dbReference type="AlphaFoldDB" id="B0X0V6"/>
<dbReference type="Proteomes" id="UP000002320">
    <property type="component" value="Unassembled WGS sequence"/>
</dbReference>
<dbReference type="GO" id="GO:0005634">
    <property type="term" value="C:nucleus"/>
    <property type="evidence" value="ECO:0007669"/>
    <property type="project" value="TreeGrafter"/>
</dbReference>
<accession>B0X0V6</accession>
<reference evidence="2" key="1">
    <citation type="submission" date="2007-03" db="EMBL/GenBank/DDBJ databases">
        <title>Annotation of Culex pipiens quinquefasciatus.</title>
        <authorList>
            <consortium name="The Broad Institute Genome Sequencing Platform"/>
            <person name="Atkinson P.W."/>
            <person name="Hemingway J."/>
            <person name="Christensen B.M."/>
            <person name="Higgs S."/>
            <person name="Kodira C."/>
            <person name="Hannick L."/>
            <person name="Megy K."/>
            <person name="O'Leary S."/>
            <person name="Pearson M."/>
            <person name="Haas B.J."/>
            <person name="Mauceli E."/>
            <person name="Wortman J.R."/>
            <person name="Lee N.H."/>
            <person name="Guigo R."/>
            <person name="Stanke M."/>
            <person name="Alvarado L."/>
            <person name="Amedeo P."/>
            <person name="Antoine C.H."/>
            <person name="Arensburger P."/>
            <person name="Bidwell S.L."/>
            <person name="Crawford M."/>
            <person name="Camaro F."/>
            <person name="Devon K."/>
            <person name="Engels R."/>
            <person name="Hammond M."/>
            <person name="Howarth C."/>
            <person name="Koehrsen M."/>
            <person name="Lawson D."/>
            <person name="Montgomery P."/>
            <person name="Nene V."/>
            <person name="Nusbaum C."/>
            <person name="Puiu D."/>
            <person name="Romero-Severson J."/>
            <person name="Severson D.W."/>
            <person name="Shumway M."/>
            <person name="Sisk P."/>
            <person name="Stolte C."/>
            <person name="Zeng Q."/>
            <person name="Eisenstadt E."/>
            <person name="Fraser-Liggett C."/>
            <person name="Strausberg R."/>
            <person name="Galagan J."/>
            <person name="Birren B."/>
            <person name="Collins F.H."/>
        </authorList>
    </citation>
    <scope>NUCLEOTIDE SEQUENCE [LARGE SCALE GENOMIC DNA]</scope>
    <source>
        <strain evidence="2">JHB</strain>
    </source>
</reference>
<dbReference type="STRING" id="7176.B0X0V6"/>
<dbReference type="GO" id="GO:0005737">
    <property type="term" value="C:cytoplasm"/>
    <property type="evidence" value="ECO:0007669"/>
    <property type="project" value="TreeGrafter"/>
</dbReference>
<organism>
    <name type="scientific">Culex quinquefasciatus</name>
    <name type="common">Southern house mosquito</name>
    <name type="synonym">Culex pungens</name>
    <dbReference type="NCBI Taxonomy" id="7176"/>
    <lineage>
        <taxon>Eukaryota</taxon>
        <taxon>Metazoa</taxon>
        <taxon>Ecdysozoa</taxon>
        <taxon>Arthropoda</taxon>
        <taxon>Hexapoda</taxon>
        <taxon>Insecta</taxon>
        <taxon>Pterygota</taxon>
        <taxon>Neoptera</taxon>
        <taxon>Endopterygota</taxon>
        <taxon>Diptera</taxon>
        <taxon>Nematocera</taxon>
        <taxon>Culicoidea</taxon>
        <taxon>Culicidae</taxon>
        <taxon>Culicinae</taxon>
        <taxon>Culicini</taxon>
        <taxon>Culex</taxon>
        <taxon>Culex</taxon>
    </lineage>
</organism>
<evidence type="ECO:0000256" key="1">
    <source>
        <dbReference type="SAM" id="MobiDB-lite"/>
    </source>
</evidence>
<dbReference type="EMBL" id="DS232246">
    <property type="protein sequence ID" value="EDS38348.1"/>
    <property type="molecule type" value="Genomic_DNA"/>
</dbReference>
<feature type="region of interest" description="Disordered" evidence="1">
    <location>
        <begin position="350"/>
        <end position="382"/>
    </location>
</feature>
<evidence type="ECO:0000313" key="4">
    <source>
        <dbReference type="Proteomes" id="UP000002320"/>
    </source>
</evidence>
<sequence length="438" mass="48832">MAVTLEDKECYTLLTRTCVAQTKSTFLKLAGPQQVHMSTGDGSKLVRDAFELAKENRDVSLFTIVWFVAITCQEIMFDDLFNVKLDFLTFIWLLFWPFPLTSTLMTDHALRQRPQNSSPGWFASASVAAGAGVVKPVTDRSAERFHRLIVLQQETSGDLKKNLLSIQNKRTALDTRRRHRPAKLEQNIPSDTSYVLVSISPSTATMDSLTWLVRGLNVPGVPLCCDCGTPLKLNPSNMCRFFLLTHMDITANCELRALPESAERVGPVQSGVEETSVAVMPVKVTNSKKLISHDIHSNSYNYKYSYALDVVPISEGSLVFLGNKLHKTLGYISPITKKANSIHLIDPSGRVPSRRFATPSKWHQREHDPHSVPPGSPPQSGRFRARAEANINNASFEKLRQHSMPVDVNDMADPSGPRINLEELLDDMVLDDVEMSDA</sequence>
<protein>
    <submittedName>
        <fullName evidence="2 3">Nonsense-mediated mRNA decay protein</fullName>
    </submittedName>
</protein>
<dbReference type="PANTHER" id="PTHR12746">
    <property type="entry name" value="NONSENSE-MEDIATED MRNA DECAY PROTEIN 3"/>
    <property type="match status" value="1"/>
</dbReference>
<evidence type="ECO:0000313" key="2">
    <source>
        <dbReference type="EMBL" id="EDS38348.1"/>
    </source>
</evidence>
<keyword evidence="4" id="KW-1185">Reference proteome</keyword>
<reference evidence="3" key="2">
    <citation type="submission" date="2020-05" db="UniProtKB">
        <authorList>
            <consortium name="EnsemblMetazoa"/>
        </authorList>
    </citation>
    <scope>IDENTIFICATION</scope>
    <source>
        <strain evidence="3">JHB</strain>
    </source>
</reference>
<name>B0X0V6_CULQU</name>
<evidence type="ECO:0000313" key="3">
    <source>
        <dbReference type="EnsemblMetazoa" id="CPIJ011887-PA"/>
    </source>
</evidence>
<dbReference type="VEuPathDB" id="VectorBase:CPIJ011887"/>
<dbReference type="HOGENOM" id="CLU_625933_0_0_1"/>